<dbReference type="NCBIfam" id="TIGR01571">
    <property type="entry name" value="A_thal_Cys_rich"/>
    <property type="match status" value="1"/>
</dbReference>
<gene>
    <name evidence="3" type="ORF">OKIOD_LOCUS7973</name>
</gene>
<evidence type="ECO:0000313" key="4">
    <source>
        <dbReference type="Proteomes" id="UP001158576"/>
    </source>
</evidence>
<evidence type="ECO:0000256" key="1">
    <source>
        <dbReference type="ARBA" id="ARBA00009024"/>
    </source>
</evidence>
<name>A0ABN7SL48_OIKDI</name>
<evidence type="ECO:0000313" key="3">
    <source>
        <dbReference type="EMBL" id="CAG5099290.1"/>
    </source>
</evidence>
<dbReference type="InterPro" id="IPR006461">
    <property type="entry name" value="PLAC_motif_containing"/>
</dbReference>
<sequence length="182" mass="20943">MDLGKTEELEKEPPTYAPPPSAPVQVNQVAPAPMQQPVIQTQPVALQHGYHEQPRMSIVQPMVTPMMAAPIVTAPMVLQEQSKGSWKYPNVCDLCCDKMCWYAWCCTPCIFGEIGEKLGHNYCDHWCLGFWCGIQAGFCFVMAQRWQIRERYNIQQVSFCGDYCTYWYLPCCMLAQNWHQLH</sequence>
<protein>
    <submittedName>
        <fullName evidence="3">Oidioi.mRNA.OKI2018_I69.XSR.g16415.t1.cds</fullName>
    </submittedName>
</protein>
<organism evidence="3 4">
    <name type="scientific">Oikopleura dioica</name>
    <name type="common">Tunicate</name>
    <dbReference type="NCBI Taxonomy" id="34765"/>
    <lineage>
        <taxon>Eukaryota</taxon>
        <taxon>Metazoa</taxon>
        <taxon>Chordata</taxon>
        <taxon>Tunicata</taxon>
        <taxon>Appendicularia</taxon>
        <taxon>Copelata</taxon>
        <taxon>Oikopleuridae</taxon>
        <taxon>Oikopleura</taxon>
    </lineage>
</organism>
<accession>A0ABN7SL48</accession>
<keyword evidence="4" id="KW-1185">Reference proteome</keyword>
<dbReference type="Pfam" id="PF04749">
    <property type="entry name" value="PLAC8"/>
    <property type="match status" value="1"/>
</dbReference>
<reference evidence="3 4" key="1">
    <citation type="submission" date="2021-04" db="EMBL/GenBank/DDBJ databases">
        <authorList>
            <person name="Bliznina A."/>
        </authorList>
    </citation>
    <scope>NUCLEOTIDE SEQUENCE [LARGE SCALE GENOMIC DNA]</scope>
</reference>
<proteinExistence type="inferred from homology"/>
<evidence type="ECO:0000256" key="2">
    <source>
        <dbReference type="SAM" id="MobiDB-lite"/>
    </source>
</evidence>
<comment type="similarity">
    <text evidence="1">Belongs to the cornifelin family.</text>
</comment>
<feature type="region of interest" description="Disordered" evidence="2">
    <location>
        <begin position="1"/>
        <end position="26"/>
    </location>
</feature>
<feature type="compositionally biased region" description="Basic and acidic residues" evidence="2">
    <location>
        <begin position="1"/>
        <end position="13"/>
    </location>
</feature>
<dbReference type="Proteomes" id="UP001158576">
    <property type="component" value="Chromosome XSR"/>
</dbReference>
<dbReference type="EMBL" id="OU015569">
    <property type="protein sequence ID" value="CAG5099290.1"/>
    <property type="molecule type" value="Genomic_DNA"/>
</dbReference>